<dbReference type="SUPFAM" id="SSF48452">
    <property type="entry name" value="TPR-like"/>
    <property type="match status" value="1"/>
</dbReference>
<evidence type="ECO:0000313" key="3">
    <source>
        <dbReference type="EMBL" id="PVE04342.1"/>
    </source>
</evidence>
<dbReference type="STRING" id="1440053.GCA_000718095_04287"/>
<sequence>MHEAAAGAMLPAPRQLLSVPVHFTNRRDDMAALDGLFANAGTTGSALPLIVVSGSAGVGKTTLVSKWLRTLGSEFPDGHLYVDLRGHTSAGPADPAEALGQFLRALGAGSVPADLDELSSLWRSYTAGLRIAVMLDNAFTAAQIRPLLPGGRGSLVVVTSRRTLSGLGMDGAKFHRLQALDPDDGVELLTRGIGKDRVANELPAARRIVALCAGLPLAVCLVSARLASRPRQPVESMACALTPDADRLDALEMEGEATVRNALDASYAVLTAETALVYRTLGLLPLLTFDALTAAAACAQSVTWAERCFDELIEANLMEDTGPDTYRFHDLVRVHARDRATADDTDRARGKSLRRTCDWYLQTATAAQARLTSAQFTLPRTYAHPSDLPAPFTDDVSALAWLDAQRLNLMAMVKTAARSGWHATAWQLVDALWPLFLRLRHYNLWFEAHEIGLDAARHDGNGEAERQMLNSGAIGLSAARRLSDATVWYGLSLEAAREAGDARDEGQALLGLGTCHREAGELTDAVPYLNRAITVWEDCGYPRGAALARIVLGEIELVRNNPNVAVAYFTRAHDALVSVNDPHDAARSLAFLGHARAQKAEYTAGTAQMEEALAVFTTTGAKHWQARTLEMLGRSALKHGDNAAAEGFRAQALALYEITSPADARRLSKPADQPDGRPPQQH</sequence>
<evidence type="ECO:0000256" key="1">
    <source>
        <dbReference type="SAM" id="MobiDB-lite"/>
    </source>
</evidence>
<dbReference type="GO" id="GO:0043531">
    <property type="term" value="F:ADP binding"/>
    <property type="evidence" value="ECO:0007669"/>
    <property type="project" value="InterPro"/>
</dbReference>
<feature type="region of interest" description="Disordered" evidence="1">
    <location>
        <begin position="663"/>
        <end position="682"/>
    </location>
</feature>
<reference evidence="3 4" key="1">
    <citation type="submission" date="2013-12" db="EMBL/GenBank/DDBJ databases">
        <title>Annotated genome of Streptomyces scopuliridis.</title>
        <authorList>
            <person name="Olson J.B."/>
        </authorList>
    </citation>
    <scope>NUCLEOTIDE SEQUENCE [LARGE SCALE GENOMIC DNA]</scope>
    <source>
        <strain evidence="3 4">RB72</strain>
    </source>
</reference>
<keyword evidence="4" id="KW-1185">Reference proteome</keyword>
<accession>A0A2T7SN37</accession>
<dbReference type="Pfam" id="PF13191">
    <property type="entry name" value="AAA_16"/>
    <property type="match status" value="1"/>
</dbReference>
<organism evidence="3 4">
    <name type="scientific">Streptomyces scopuliridis RB72</name>
    <dbReference type="NCBI Taxonomy" id="1440053"/>
    <lineage>
        <taxon>Bacteria</taxon>
        <taxon>Bacillati</taxon>
        <taxon>Actinomycetota</taxon>
        <taxon>Actinomycetes</taxon>
        <taxon>Kitasatosporales</taxon>
        <taxon>Streptomycetaceae</taxon>
        <taxon>Streptomyces</taxon>
    </lineage>
</organism>
<name>A0A2T7SN37_9ACTN</name>
<dbReference type="Gene3D" id="3.40.50.300">
    <property type="entry name" value="P-loop containing nucleotide triphosphate hydrolases"/>
    <property type="match status" value="1"/>
</dbReference>
<dbReference type="EMBL" id="AZSP01000391">
    <property type="protein sequence ID" value="PVE04342.1"/>
    <property type="molecule type" value="Genomic_DNA"/>
</dbReference>
<dbReference type="AlphaFoldDB" id="A0A2T7SN37"/>
<dbReference type="InterPro" id="IPR027417">
    <property type="entry name" value="P-loop_NTPase"/>
</dbReference>
<dbReference type="PRINTS" id="PR00364">
    <property type="entry name" value="DISEASERSIST"/>
</dbReference>
<dbReference type="Gene3D" id="1.25.40.10">
    <property type="entry name" value="Tetratricopeptide repeat domain"/>
    <property type="match status" value="1"/>
</dbReference>
<evidence type="ECO:0000259" key="2">
    <source>
        <dbReference type="Pfam" id="PF13191"/>
    </source>
</evidence>
<evidence type="ECO:0000313" key="4">
    <source>
        <dbReference type="Proteomes" id="UP000245992"/>
    </source>
</evidence>
<comment type="caution">
    <text evidence="3">The sequence shown here is derived from an EMBL/GenBank/DDBJ whole genome shotgun (WGS) entry which is preliminary data.</text>
</comment>
<proteinExistence type="predicted"/>
<feature type="domain" description="Orc1-like AAA ATPase" evidence="2">
    <location>
        <begin position="23"/>
        <end position="119"/>
    </location>
</feature>
<gene>
    <name evidence="3" type="ORF">Y717_12600</name>
</gene>
<dbReference type="SUPFAM" id="SSF52540">
    <property type="entry name" value="P-loop containing nucleoside triphosphate hydrolases"/>
    <property type="match status" value="1"/>
</dbReference>
<dbReference type="PANTHER" id="PTHR47691">
    <property type="entry name" value="REGULATOR-RELATED"/>
    <property type="match status" value="1"/>
</dbReference>
<dbReference type="PANTHER" id="PTHR47691:SF3">
    <property type="entry name" value="HTH-TYPE TRANSCRIPTIONAL REGULATOR RV0890C-RELATED"/>
    <property type="match status" value="1"/>
</dbReference>
<dbReference type="InterPro" id="IPR041664">
    <property type="entry name" value="AAA_16"/>
</dbReference>
<protein>
    <submittedName>
        <fullName evidence="3">Regulator</fullName>
    </submittedName>
</protein>
<dbReference type="InterPro" id="IPR011990">
    <property type="entry name" value="TPR-like_helical_dom_sf"/>
</dbReference>
<dbReference type="Proteomes" id="UP000245992">
    <property type="component" value="Unassembled WGS sequence"/>
</dbReference>